<dbReference type="GO" id="GO:0022857">
    <property type="term" value="F:transmembrane transporter activity"/>
    <property type="evidence" value="ECO:0007669"/>
    <property type="project" value="InterPro"/>
</dbReference>
<evidence type="ECO:0000313" key="9">
    <source>
        <dbReference type="Proteomes" id="UP000011519"/>
    </source>
</evidence>
<dbReference type="RefSeq" id="WP_006653991.1">
    <property type="nucleotide sequence ID" value="NZ_AOIM01000037.1"/>
</dbReference>
<dbReference type="PANTHER" id="PTHR42770:SF7">
    <property type="entry name" value="MEMBRANE PROTEIN"/>
    <property type="match status" value="1"/>
</dbReference>
<gene>
    <name evidence="8" type="ORF">C483_14120</name>
</gene>
<feature type="compositionally biased region" description="Low complexity" evidence="6">
    <location>
        <begin position="490"/>
        <end position="506"/>
    </location>
</feature>
<feature type="region of interest" description="Disordered" evidence="6">
    <location>
        <begin position="479"/>
        <end position="506"/>
    </location>
</feature>
<feature type="transmembrane region" description="Helical" evidence="7">
    <location>
        <begin position="198"/>
        <end position="223"/>
    </location>
</feature>
<protein>
    <submittedName>
        <fullName evidence="8">Transport system 1 (Substrates cationic amino acids), subunit 2</fullName>
    </submittedName>
</protein>
<evidence type="ECO:0000256" key="4">
    <source>
        <dbReference type="ARBA" id="ARBA00022989"/>
    </source>
</evidence>
<feature type="transmembrane region" description="Helical" evidence="7">
    <location>
        <begin position="46"/>
        <end position="79"/>
    </location>
</feature>
<evidence type="ECO:0000256" key="6">
    <source>
        <dbReference type="SAM" id="MobiDB-lite"/>
    </source>
</evidence>
<dbReference type="PATRIC" id="fig|1227493.4.peg.2836"/>
<dbReference type="EMBL" id="AOIM01000037">
    <property type="protein sequence ID" value="ELY89093.1"/>
    <property type="molecule type" value="Genomic_DNA"/>
</dbReference>
<dbReference type="GO" id="GO:0005886">
    <property type="term" value="C:plasma membrane"/>
    <property type="evidence" value="ECO:0007669"/>
    <property type="project" value="UniProtKB-SubCell"/>
</dbReference>
<feature type="transmembrane region" description="Helical" evidence="7">
    <location>
        <begin position="12"/>
        <end position="34"/>
    </location>
</feature>
<evidence type="ECO:0000256" key="3">
    <source>
        <dbReference type="ARBA" id="ARBA00022692"/>
    </source>
</evidence>
<organism evidence="8 9">
    <name type="scientific">Natrialba hulunbeirensis JCM 10989</name>
    <dbReference type="NCBI Taxonomy" id="1227493"/>
    <lineage>
        <taxon>Archaea</taxon>
        <taxon>Methanobacteriati</taxon>
        <taxon>Methanobacteriota</taxon>
        <taxon>Stenosarchaea group</taxon>
        <taxon>Halobacteria</taxon>
        <taxon>Halobacteriales</taxon>
        <taxon>Natrialbaceae</taxon>
        <taxon>Natrialba</taxon>
    </lineage>
</organism>
<feature type="transmembrane region" description="Helical" evidence="7">
    <location>
        <begin position="413"/>
        <end position="433"/>
    </location>
</feature>
<feature type="transmembrane region" description="Helical" evidence="7">
    <location>
        <begin position="235"/>
        <end position="261"/>
    </location>
</feature>
<dbReference type="InterPro" id="IPR002293">
    <property type="entry name" value="AA/rel_permease1"/>
</dbReference>
<feature type="transmembrane region" description="Helical" evidence="7">
    <location>
        <begin position="371"/>
        <end position="392"/>
    </location>
</feature>
<evidence type="ECO:0000256" key="7">
    <source>
        <dbReference type="SAM" id="Phobius"/>
    </source>
</evidence>
<name>L9ZVA7_9EURY</name>
<dbReference type="InterPro" id="IPR050367">
    <property type="entry name" value="APC_superfamily"/>
</dbReference>
<dbReference type="STRING" id="1227493.C483_14120"/>
<evidence type="ECO:0000313" key="8">
    <source>
        <dbReference type="EMBL" id="ELY89093.1"/>
    </source>
</evidence>
<dbReference type="PIRSF" id="PIRSF006060">
    <property type="entry name" value="AA_transporter"/>
    <property type="match status" value="1"/>
</dbReference>
<keyword evidence="5 7" id="KW-0472">Membrane</keyword>
<dbReference type="Pfam" id="PF13520">
    <property type="entry name" value="AA_permease_2"/>
    <property type="match status" value="1"/>
</dbReference>
<feature type="transmembrane region" description="Helical" evidence="7">
    <location>
        <begin position="91"/>
        <end position="113"/>
    </location>
</feature>
<feature type="transmembrane region" description="Helical" evidence="7">
    <location>
        <begin position="343"/>
        <end position="365"/>
    </location>
</feature>
<proteinExistence type="predicted"/>
<keyword evidence="3 7" id="KW-0812">Transmembrane</keyword>
<feature type="transmembrane region" description="Helical" evidence="7">
    <location>
        <begin position="439"/>
        <end position="456"/>
    </location>
</feature>
<comment type="caution">
    <text evidence="8">The sequence shown here is derived from an EMBL/GenBank/DDBJ whole genome shotgun (WGS) entry which is preliminary data.</text>
</comment>
<evidence type="ECO:0000256" key="1">
    <source>
        <dbReference type="ARBA" id="ARBA00004651"/>
    </source>
</evidence>
<evidence type="ECO:0000256" key="5">
    <source>
        <dbReference type="ARBA" id="ARBA00023136"/>
    </source>
</evidence>
<feature type="transmembrane region" description="Helical" evidence="7">
    <location>
        <begin position="288"/>
        <end position="309"/>
    </location>
</feature>
<keyword evidence="2" id="KW-1003">Cell membrane</keyword>
<sequence>MSEGEFKLISEQIGPLSAIALLIGTALGMSIFIVPTQMAAVAGPSISIAIVLSIVPMVLGVLLLLQLGGAIPVAGGIYVYGSRLVGPYWGFLSIVVPVLAVWAYLLFAALGFAQYLPVITGALPVGDVPTLPAVWLLLAAFLVLNYVGIQFAARVQIGLVAVLITGMLVFIVGGAMAFDPGNLTPIFPTGSGEPLADSYAPFFLAIVLLYIPFQGFAMIIEIGEELREPVKNIPRVLAVGMSLVALLSVGVVVALVGAASWESAIDPATGEAVDGGIAAVGTAFLPDWAVLVIGIAALVAAATTVNTLFTSYSRTVMRAARDEVVPSFFSAVHDRFETPYRAVVLLGIPPLLAAPFMGWFDAVIAVDVLDWLVVVTVTGIFISFMVGGVALWNLPQEFPKRYEYSIYTLPLPVLKVVAVGNVVVSFVFMLLVAASAPSALAFVLVWIVLTSAAYVYRIRSSARRDVDLRARMSLLHKHESIGGSGGSGSSSGDSDANTDGGTNTDA</sequence>
<reference evidence="8 9" key="1">
    <citation type="journal article" date="2014" name="PLoS Genet.">
        <title>Phylogenetically driven sequencing of extremely halophilic archaea reveals strategies for static and dynamic osmo-response.</title>
        <authorList>
            <person name="Becker E.A."/>
            <person name="Seitzer P.M."/>
            <person name="Tritt A."/>
            <person name="Larsen D."/>
            <person name="Krusor M."/>
            <person name="Yao A.I."/>
            <person name="Wu D."/>
            <person name="Madern D."/>
            <person name="Eisen J.A."/>
            <person name="Darling A.E."/>
            <person name="Facciotti M.T."/>
        </authorList>
    </citation>
    <scope>NUCLEOTIDE SEQUENCE [LARGE SCALE GENOMIC DNA]</scope>
    <source>
        <strain evidence="8 9">JCM 10989</strain>
    </source>
</reference>
<feature type="transmembrane region" description="Helical" evidence="7">
    <location>
        <begin position="133"/>
        <end position="152"/>
    </location>
</feature>
<evidence type="ECO:0000256" key="2">
    <source>
        <dbReference type="ARBA" id="ARBA00022475"/>
    </source>
</evidence>
<feature type="transmembrane region" description="Helical" evidence="7">
    <location>
        <begin position="159"/>
        <end position="178"/>
    </location>
</feature>
<accession>L9ZVA7</accession>
<keyword evidence="4 7" id="KW-1133">Transmembrane helix</keyword>
<dbReference type="AlphaFoldDB" id="L9ZVA7"/>
<dbReference type="OrthoDB" id="200332at2157"/>
<dbReference type="Gene3D" id="1.20.1740.10">
    <property type="entry name" value="Amino acid/polyamine transporter I"/>
    <property type="match status" value="1"/>
</dbReference>
<comment type="subcellular location">
    <subcellularLocation>
        <location evidence="1">Cell membrane</location>
        <topology evidence="1">Multi-pass membrane protein</topology>
    </subcellularLocation>
</comment>
<keyword evidence="9" id="KW-1185">Reference proteome</keyword>
<dbReference type="PANTHER" id="PTHR42770">
    <property type="entry name" value="AMINO ACID TRANSPORTER-RELATED"/>
    <property type="match status" value="1"/>
</dbReference>
<dbReference type="Proteomes" id="UP000011519">
    <property type="component" value="Unassembled WGS sequence"/>
</dbReference>